<dbReference type="EMBL" id="JBIASD010000015">
    <property type="protein sequence ID" value="MFF3668515.1"/>
    <property type="molecule type" value="Genomic_DNA"/>
</dbReference>
<dbReference type="Pfam" id="PF13808">
    <property type="entry name" value="DDE_Tnp_1_assoc"/>
    <property type="match status" value="1"/>
</dbReference>
<dbReference type="NCBIfam" id="NF033564">
    <property type="entry name" value="transpos_ISAs1"/>
    <property type="match status" value="1"/>
</dbReference>
<comment type="caution">
    <text evidence="3">The sequence shown here is derived from an EMBL/GenBank/DDBJ whole genome shotgun (WGS) entry which is preliminary data.</text>
</comment>
<evidence type="ECO:0000259" key="2">
    <source>
        <dbReference type="Pfam" id="PF13808"/>
    </source>
</evidence>
<dbReference type="PANTHER" id="PTHR30298:SF0">
    <property type="entry name" value="PROTEIN YBFL-RELATED"/>
    <property type="match status" value="1"/>
</dbReference>
<feature type="domain" description="Transposase IS4-like" evidence="1">
    <location>
        <begin position="114"/>
        <end position="344"/>
    </location>
</feature>
<keyword evidence="4" id="KW-1185">Reference proteome</keyword>
<gene>
    <name evidence="3" type="ORF">ACFYXI_23290</name>
</gene>
<evidence type="ECO:0000259" key="1">
    <source>
        <dbReference type="Pfam" id="PF01609"/>
    </source>
</evidence>
<dbReference type="Proteomes" id="UP001602013">
    <property type="component" value="Unassembled WGS sequence"/>
</dbReference>
<dbReference type="Pfam" id="PF01609">
    <property type="entry name" value="DDE_Tnp_1"/>
    <property type="match status" value="1"/>
</dbReference>
<reference evidence="3 4" key="1">
    <citation type="submission" date="2024-10" db="EMBL/GenBank/DDBJ databases">
        <title>The Natural Products Discovery Center: Release of the First 8490 Sequenced Strains for Exploring Actinobacteria Biosynthetic Diversity.</title>
        <authorList>
            <person name="Kalkreuter E."/>
            <person name="Kautsar S.A."/>
            <person name="Yang D."/>
            <person name="Bader C.D."/>
            <person name="Teijaro C.N."/>
            <person name="Fluegel L."/>
            <person name="Davis C.M."/>
            <person name="Simpson J.R."/>
            <person name="Lauterbach L."/>
            <person name="Steele A.D."/>
            <person name="Gui C."/>
            <person name="Meng S."/>
            <person name="Li G."/>
            <person name="Viehrig K."/>
            <person name="Ye F."/>
            <person name="Su P."/>
            <person name="Kiefer A.F."/>
            <person name="Nichols A."/>
            <person name="Cepeda A.J."/>
            <person name="Yan W."/>
            <person name="Fan B."/>
            <person name="Jiang Y."/>
            <person name="Adhikari A."/>
            <person name="Zheng C.-J."/>
            <person name="Schuster L."/>
            <person name="Cowan T.M."/>
            <person name="Smanski M.J."/>
            <person name="Chevrette M.G."/>
            <person name="De Carvalho L.P.S."/>
            <person name="Shen B."/>
        </authorList>
    </citation>
    <scope>NUCLEOTIDE SEQUENCE [LARGE SCALE GENOMIC DNA]</scope>
    <source>
        <strain evidence="3 4">NPDC002173</strain>
    </source>
</reference>
<feature type="domain" description="H repeat-associated protein N-terminal" evidence="2">
    <location>
        <begin position="7"/>
        <end position="101"/>
    </location>
</feature>
<dbReference type="PANTHER" id="PTHR30298">
    <property type="entry name" value="H REPEAT-ASSOCIATED PREDICTED TRANSPOSASE"/>
    <property type="match status" value="1"/>
</dbReference>
<dbReference type="RefSeq" id="WP_387414088.1">
    <property type="nucleotide sequence ID" value="NZ_JBIASD010000015.1"/>
</dbReference>
<dbReference type="InterPro" id="IPR002559">
    <property type="entry name" value="Transposase_11"/>
</dbReference>
<dbReference type="InterPro" id="IPR051698">
    <property type="entry name" value="Transposase_11-like"/>
</dbReference>
<name>A0ABW6SU40_9ACTN</name>
<organism evidence="3 4">
    <name type="scientific">Microtetraspora malaysiensis</name>
    <dbReference type="NCBI Taxonomy" id="161358"/>
    <lineage>
        <taxon>Bacteria</taxon>
        <taxon>Bacillati</taxon>
        <taxon>Actinomycetota</taxon>
        <taxon>Actinomycetes</taxon>
        <taxon>Streptosporangiales</taxon>
        <taxon>Streptosporangiaceae</taxon>
        <taxon>Microtetraspora</taxon>
    </lineage>
</organism>
<evidence type="ECO:0000313" key="4">
    <source>
        <dbReference type="Proteomes" id="UP001602013"/>
    </source>
</evidence>
<evidence type="ECO:0000313" key="3">
    <source>
        <dbReference type="EMBL" id="MFF3668515.1"/>
    </source>
</evidence>
<protein>
    <submittedName>
        <fullName evidence="3">ISAs1 family transposase</fullName>
    </submittedName>
</protein>
<dbReference type="InterPro" id="IPR032806">
    <property type="entry name" value="YbfD_N"/>
</dbReference>
<dbReference type="InterPro" id="IPR047647">
    <property type="entry name" value="ISAs1_transpos"/>
</dbReference>
<sequence>MDCVSLLDHLAAVPDPRRRRGIRHAWSTLLAIAAVAVVAGARSLTAIAEWAADAPQQVLALLGVRRDPLTGDLQLPHEATIRRALAIVDADALDAAVCSWITTRLLAAGIAEAPRRALAVDGKSLRGARSGGGEAVHLLSAVDHATGAVVAQTDVDGTTNEITRFRPLLNNMDLTGCVITADALHTQRDHAEFLVGEKNAHYLLIVKKNQPSQYRQLTGLPWRQVEIHHRSKDRGHGREERRTIKVVSVAAGLLFPYTVQAIQIKRQVRGLGPGAKRRTVTVYAITSLPAHQARPADLATWIRGHWTIENKLHYVRDVTYGEDHSQTRTGSTPRAMATLRNLAISALRLAGETNIAQALRRLGRDATRPLALLGIT</sequence>
<accession>A0ABW6SU40</accession>
<proteinExistence type="predicted"/>